<dbReference type="EMBL" id="CP042220">
    <property type="protein sequence ID" value="QDX31600.1"/>
    <property type="molecule type" value="Genomic_DNA"/>
</dbReference>
<accession>A0A5B8IJM8</accession>
<gene>
    <name evidence="1" type="ORF">Dpoa569_0003650</name>
</gene>
<protein>
    <submittedName>
        <fullName evidence="1">Uncharacterized protein</fullName>
    </submittedName>
</protein>
<organism evidence="1 2">
    <name type="scientific">Dickeya poaceiphila</name>
    <dbReference type="NCBI Taxonomy" id="568768"/>
    <lineage>
        <taxon>Bacteria</taxon>
        <taxon>Pseudomonadati</taxon>
        <taxon>Pseudomonadota</taxon>
        <taxon>Gammaproteobacteria</taxon>
        <taxon>Enterobacterales</taxon>
        <taxon>Pectobacteriaceae</taxon>
        <taxon>Dickeya</taxon>
    </lineage>
</organism>
<evidence type="ECO:0000313" key="1">
    <source>
        <dbReference type="EMBL" id="QDX31600.1"/>
    </source>
</evidence>
<dbReference type="AlphaFoldDB" id="A0A5B8IJM8"/>
<dbReference type="Proteomes" id="UP000320591">
    <property type="component" value="Chromosome"/>
</dbReference>
<name>A0A5B8IJM8_9GAMM</name>
<keyword evidence="2" id="KW-1185">Reference proteome</keyword>
<reference evidence="1 2" key="1">
    <citation type="journal article" date="2019" name="Environ. Microbiol.">
        <title>The phytopathogenic nature of Dickeya aquatica 174/2 and the dynamic early evolution of Dickeya pathogenicity.</title>
        <authorList>
            <person name="Duprey A."/>
            <person name="Taib N."/>
            <person name="Leonard S."/>
            <person name="Garin T."/>
            <person name="Flandrois J.P."/>
            <person name="Nasser W."/>
            <person name="Brochier-Armanet C."/>
            <person name="Reverchon S."/>
        </authorList>
    </citation>
    <scope>NUCLEOTIDE SEQUENCE [LARGE SCALE GENOMIC DNA]</scope>
    <source>
        <strain evidence="1 2">NCPPB 569</strain>
    </source>
</reference>
<proteinExistence type="predicted"/>
<evidence type="ECO:0000313" key="2">
    <source>
        <dbReference type="Proteomes" id="UP000320591"/>
    </source>
</evidence>
<sequence>MRKTSASKDEAFRILTQCLCALWNSNPAGAVSGTLPYIVPNPKLLSKIGFLDNRKEKMAHSAT</sequence>
<dbReference type="STRING" id="568768.GCA_000406125_00297"/>
<dbReference type="KEGG" id="dic:Dpoa569_0003650"/>
<dbReference type="RefSeq" id="WP_042868019.1">
    <property type="nucleotide sequence ID" value="NZ_CM001975.1"/>
</dbReference>